<sequence length="126" mass="14081">MNCVHGIGYQFNCPEGLAFNEETLQCDWPDLVPTCNAEGFLGFTCPTTYHPVLGFPGGNTYYRSPSDCQAFFVCEKDRPRLFRCSKGKAFNEEISACDGIENVTGCYVPDSTRSYTGDYNQLRLSN</sequence>
<evidence type="ECO:0000256" key="5">
    <source>
        <dbReference type="ARBA" id="ARBA00023180"/>
    </source>
</evidence>
<dbReference type="InterPro" id="IPR036508">
    <property type="entry name" value="Chitin-bd_dom_sf"/>
</dbReference>
<protein>
    <recommendedName>
        <fullName evidence="6">Chitin-binding type-2 domain-containing protein</fullName>
    </recommendedName>
</protein>
<dbReference type="Pfam" id="PF01607">
    <property type="entry name" value="CBM_14"/>
    <property type="match status" value="2"/>
</dbReference>
<keyword evidence="2" id="KW-0732">Signal</keyword>
<dbReference type="InterPro" id="IPR002557">
    <property type="entry name" value="Chitin-bd_dom"/>
</dbReference>
<dbReference type="SMART" id="SM00494">
    <property type="entry name" value="ChtBD2"/>
    <property type="match status" value="2"/>
</dbReference>
<reference evidence="7" key="1">
    <citation type="submission" date="2022-01" db="EMBL/GenBank/DDBJ databases">
        <authorList>
            <person name="King R."/>
        </authorList>
    </citation>
    <scope>NUCLEOTIDE SEQUENCE</scope>
</reference>
<evidence type="ECO:0000256" key="2">
    <source>
        <dbReference type="ARBA" id="ARBA00022729"/>
    </source>
</evidence>
<dbReference type="GO" id="GO:0008061">
    <property type="term" value="F:chitin binding"/>
    <property type="evidence" value="ECO:0007669"/>
    <property type="project" value="UniProtKB-KW"/>
</dbReference>
<accession>A0A9P0H079</accession>
<keyword evidence="5" id="KW-0325">Glycoprotein</keyword>
<dbReference type="EMBL" id="OV725077">
    <property type="protein sequence ID" value="CAH1389986.1"/>
    <property type="molecule type" value="Genomic_DNA"/>
</dbReference>
<organism evidence="7 8">
    <name type="scientific">Nezara viridula</name>
    <name type="common">Southern green stink bug</name>
    <name type="synonym">Cimex viridulus</name>
    <dbReference type="NCBI Taxonomy" id="85310"/>
    <lineage>
        <taxon>Eukaryota</taxon>
        <taxon>Metazoa</taxon>
        <taxon>Ecdysozoa</taxon>
        <taxon>Arthropoda</taxon>
        <taxon>Hexapoda</taxon>
        <taxon>Insecta</taxon>
        <taxon>Pterygota</taxon>
        <taxon>Neoptera</taxon>
        <taxon>Paraneoptera</taxon>
        <taxon>Hemiptera</taxon>
        <taxon>Heteroptera</taxon>
        <taxon>Panheteroptera</taxon>
        <taxon>Pentatomomorpha</taxon>
        <taxon>Pentatomoidea</taxon>
        <taxon>Pentatomidae</taxon>
        <taxon>Pentatominae</taxon>
        <taxon>Nezara</taxon>
    </lineage>
</organism>
<evidence type="ECO:0000313" key="8">
    <source>
        <dbReference type="Proteomes" id="UP001152798"/>
    </source>
</evidence>
<proteinExistence type="predicted"/>
<keyword evidence="1" id="KW-0147">Chitin-binding</keyword>
<feature type="domain" description="Chitin-binding type-2" evidence="6">
    <location>
        <begin position="42"/>
        <end position="108"/>
    </location>
</feature>
<dbReference type="GO" id="GO:0005576">
    <property type="term" value="C:extracellular region"/>
    <property type="evidence" value="ECO:0007669"/>
    <property type="project" value="InterPro"/>
</dbReference>
<dbReference type="OrthoDB" id="9991479at2759"/>
<dbReference type="SUPFAM" id="SSF57625">
    <property type="entry name" value="Invertebrate chitin-binding proteins"/>
    <property type="match status" value="2"/>
</dbReference>
<dbReference type="Gene3D" id="2.170.140.10">
    <property type="entry name" value="Chitin binding domain"/>
    <property type="match status" value="2"/>
</dbReference>
<evidence type="ECO:0000256" key="3">
    <source>
        <dbReference type="ARBA" id="ARBA00022737"/>
    </source>
</evidence>
<dbReference type="Proteomes" id="UP001152798">
    <property type="component" value="Chromosome 1"/>
</dbReference>
<evidence type="ECO:0000256" key="4">
    <source>
        <dbReference type="ARBA" id="ARBA00023157"/>
    </source>
</evidence>
<evidence type="ECO:0000259" key="6">
    <source>
        <dbReference type="PROSITE" id="PS50940"/>
    </source>
</evidence>
<gene>
    <name evidence="7" type="ORF">NEZAVI_LOCUS1258</name>
</gene>
<keyword evidence="3" id="KW-0677">Repeat</keyword>
<evidence type="ECO:0000256" key="1">
    <source>
        <dbReference type="ARBA" id="ARBA00022669"/>
    </source>
</evidence>
<dbReference type="InterPro" id="IPR051940">
    <property type="entry name" value="Chitin_bind-dev_reg"/>
</dbReference>
<keyword evidence="4" id="KW-1015">Disulfide bond</keyword>
<keyword evidence="8" id="KW-1185">Reference proteome</keyword>
<dbReference type="AlphaFoldDB" id="A0A9P0H079"/>
<dbReference type="PANTHER" id="PTHR23301">
    <property type="entry name" value="CHITIN BINDING PERITROPHIN-A"/>
    <property type="match status" value="1"/>
</dbReference>
<dbReference type="PANTHER" id="PTHR23301:SF98">
    <property type="entry name" value="CHITIN-BINDING TYPE-2 DOMAIN-CONTAINING PROTEIN-RELATED"/>
    <property type="match status" value="1"/>
</dbReference>
<name>A0A9P0H079_NEZVI</name>
<evidence type="ECO:0000313" key="7">
    <source>
        <dbReference type="EMBL" id="CAH1389986.1"/>
    </source>
</evidence>
<feature type="domain" description="Chitin-binding type-2" evidence="6">
    <location>
        <begin position="1"/>
        <end position="37"/>
    </location>
</feature>
<dbReference type="PROSITE" id="PS50940">
    <property type="entry name" value="CHIT_BIND_II"/>
    <property type="match status" value="2"/>
</dbReference>